<accession>A0AAN5S0C7</accession>
<proteinExistence type="predicted"/>
<dbReference type="PANTHER" id="PTHR30146:SF151">
    <property type="entry name" value="HTH-TYPE TRANSCRIPTIONAL REPRESSOR CYTR"/>
    <property type="match status" value="1"/>
</dbReference>
<dbReference type="Pfam" id="PF00356">
    <property type="entry name" value="LacI"/>
    <property type="match status" value="1"/>
</dbReference>
<name>A0AAN5S0C7_MORMO</name>
<dbReference type="Gene3D" id="3.40.50.2300">
    <property type="match status" value="2"/>
</dbReference>
<evidence type="ECO:0000256" key="3">
    <source>
        <dbReference type="ARBA" id="ARBA00023125"/>
    </source>
</evidence>
<reference evidence="6" key="1">
    <citation type="journal article" date="2018" name="Genome Biol.">
        <title>SKESA: strategic k-mer extension for scrupulous assemblies.</title>
        <authorList>
            <person name="Souvorov A."/>
            <person name="Agarwala R."/>
            <person name="Lipman D.J."/>
        </authorList>
    </citation>
    <scope>NUCLEOTIDE SEQUENCE</scope>
    <source>
        <strain evidence="6">Morganella morganii ARLG-3209</strain>
    </source>
</reference>
<keyword evidence="3 6" id="KW-0238">DNA-binding</keyword>
<dbReference type="AlphaFoldDB" id="A0AAN5S0C7"/>
<dbReference type="CDD" id="cd01392">
    <property type="entry name" value="HTH_LacI"/>
    <property type="match status" value="1"/>
</dbReference>
<dbReference type="SUPFAM" id="SSF53822">
    <property type="entry name" value="Periplasmic binding protein-like I"/>
    <property type="match status" value="1"/>
</dbReference>
<comment type="caution">
    <text evidence="6">The sequence shown here is derived from an EMBL/GenBank/DDBJ whole genome shotgun (WGS) entry which is preliminary data.</text>
</comment>
<evidence type="ECO:0000256" key="1">
    <source>
        <dbReference type="ARBA" id="ARBA00022491"/>
    </source>
</evidence>
<gene>
    <name evidence="6" type="ORF">I8608_002407</name>
</gene>
<evidence type="ECO:0000256" key="4">
    <source>
        <dbReference type="ARBA" id="ARBA00023163"/>
    </source>
</evidence>
<keyword evidence="1" id="KW-0678">Repressor</keyword>
<evidence type="ECO:0000259" key="5">
    <source>
        <dbReference type="PROSITE" id="PS50932"/>
    </source>
</evidence>
<organism evidence="6 7">
    <name type="scientific">Morganella morganii</name>
    <name type="common">Proteus morganii</name>
    <dbReference type="NCBI Taxonomy" id="582"/>
    <lineage>
        <taxon>Bacteria</taxon>
        <taxon>Pseudomonadati</taxon>
        <taxon>Pseudomonadota</taxon>
        <taxon>Gammaproteobacteria</taxon>
        <taxon>Enterobacterales</taxon>
        <taxon>Morganellaceae</taxon>
        <taxon>Morganella</taxon>
    </lineage>
</organism>
<evidence type="ECO:0000313" key="7">
    <source>
        <dbReference type="Proteomes" id="UP000865968"/>
    </source>
</evidence>
<dbReference type="SUPFAM" id="SSF47413">
    <property type="entry name" value="lambda repressor-like DNA-binding domains"/>
    <property type="match status" value="1"/>
</dbReference>
<dbReference type="Gene3D" id="1.10.260.40">
    <property type="entry name" value="lambda repressor-like DNA-binding domains"/>
    <property type="match status" value="1"/>
</dbReference>
<dbReference type="SMART" id="SM00354">
    <property type="entry name" value="HTH_LACI"/>
    <property type="match status" value="1"/>
</dbReference>
<keyword evidence="4" id="KW-0804">Transcription</keyword>
<dbReference type="InterPro" id="IPR000843">
    <property type="entry name" value="HTH_LacI"/>
</dbReference>
<dbReference type="GO" id="GO:0000976">
    <property type="term" value="F:transcription cis-regulatory region binding"/>
    <property type="evidence" value="ECO:0007669"/>
    <property type="project" value="TreeGrafter"/>
</dbReference>
<dbReference type="InterPro" id="IPR010982">
    <property type="entry name" value="Lambda_DNA-bd_dom_sf"/>
</dbReference>
<dbReference type="PROSITE" id="PS50932">
    <property type="entry name" value="HTH_LACI_2"/>
    <property type="match status" value="1"/>
</dbReference>
<protein>
    <submittedName>
        <fullName evidence="6">LacI family DNA-binding transcriptional regulator</fullName>
    </submittedName>
</protein>
<dbReference type="Proteomes" id="UP000865968">
    <property type="component" value="Unassembled WGS sequence"/>
</dbReference>
<sequence length="364" mass="40496">MGLQILYAINVSLHFSFFFAQQSNHLFFADNNMASLKDVARLASVSLMTVSRAINNPELLKPETLRQVQHAIDVLNYVPDLSARKIRGKNTNLSCMGVLAIDTASAPFSVEILLAIEQCAKKYGWDSFVINISSGDDLIRAVRQILSRRPDGIIITGAQLCGINIPELLRDKNLVLTNCFDPDNPALPAYIPDDYHGQYDATEYLIRRGYRRPLCIWPPAELLSSGLRRDAVQHAWLNAGLSVSGLIQHNIKQSDIYYRDVITLIERYTAGNSPLFDCIICGNDQIAFIAYQVLLRRGISVPEQAGILGFENMTGTGELFYPPLTTICSPYCLLGEAAALHLIEERGSTARTYVPCRILTRDSL</sequence>
<dbReference type="EMBL" id="DACSWI010000007">
    <property type="protein sequence ID" value="HAT3809543.1"/>
    <property type="molecule type" value="Genomic_DNA"/>
</dbReference>
<reference evidence="6" key="2">
    <citation type="submission" date="2020-10" db="EMBL/GenBank/DDBJ databases">
        <authorList>
            <consortium name="NCBI Pathogen Detection Project"/>
        </authorList>
    </citation>
    <scope>NUCLEOTIDE SEQUENCE</scope>
    <source>
        <strain evidence="6">Morganella morganii ARLG-3209</strain>
    </source>
</reference>
<evidence type="ECO:0000256" key="2">
    <source>
        <dbReference type="ARBA" id="ARBA00023015"/>
    </source>
</evidence>
<dbReference type="InterPro" id="IPR028082">
    <property type="entry name" value="Peripla_BP_I"/>
</dbReference>
<evidence type="ECO:0000313" key="6">
    <source>
        <dbReference type="EMBL" id="HAT3809543.1"/>
    </source>
</evidence>
<dbReference type="PANTHER" id="PTHR30146">
    <property type="entry name" value="LACI-RELATED TRANSCRIPTIONAL REPRESSOR"/>
    <property type="match status" value="1"/>
</dbReference>
<dbReference type="Pfam" id="PF00532">
    <property type="entry name" value="Peripla_BP_1"/>
    <property type="match status" value="1"/>
</dbReference>
<dbReference type="GO" id="GO:0003700">
    <property type="term" value="F:DNA-binding transcription factor activity"/>
    <property type="evidence" value="ECO:0007669"/>
    <property type="project" value="TreeGrafter"/>
</dbReference>
<dbReference type="PROSITE" id="PS00356">
    <property type="entry name" value="HTH_LACI_1"/>
    <property type="match status" value="1"/>
</dbReference>
<keyword evidence="2" id="KW-0805">Transcription regulation</keyword>
<feature type="domain" description="HTH lacI-type" evidence="5">
    <location>
        <begin position="34"/>
        <end position="88"/>
    </location>
</feature>
<dbReference type="InterPro" id="IPR001761">
    <property type="entry name" value="Peripla_BP/Lac1_sug-bd_dom"/>
</dbReference>